<dbReference type="CDD" id="cd03441">
    <property type="entry name" value="R_hydratase_like"/>
    <property type="match status" value="2"/>
</dbReference>
<evidence type="ECO:0000313" key="2">
    <source>
        <dbReference type="Proteomes" id="UP001595851"/>
    </source>
</evidence>
<keyword evidence="2" id="KW-1185">Reference proteome</keyword>
<evidence type="ECO:0008006" key="3">
    <source>
        <dbReference type="Google" id="ProtNLM"/>
    </source>
</evidence>
<accession>A0ABV8GAG7</accession>
<dbReference type="InterPro" id="IPR029069">
    <property type="entry name" value="HotDog_dom_sf"/>
</dbReference>
<dbReference type="RefSeq" id="WP_379529367.1">
    <property type="nucleotide sequence ID" value="NZ_JBHSBI010000009.1"/>
</dbReference>
<dbReference type="Proteomes" id="UP001595851">
    <property type="component" value="Unassembled WGS sequence"/>
</dbReference>
<evidence type="ECO:0000313" key="1">
    <source>
        <dbReference type="EMBL" id="MFC4009312.1"/>
    </source>
</evidence>
<dbReference type="Gene3D" id="3.10.129.10">
    <property type="entry name" value="Hotdog Thioesterase"/>
    <property type="match status" value="2"/>
</dbReference>
<protein>
    <recommendedName>
        <fullName evidence="3">MaoC-like domain-containing protein</fullName>
    </recommendedName>
</protein>
<organism evidence="1 2">
    <name type="scientific">Nonomuraea purpurea</name>
    <dbReference type="NCBI Taxonomy" id="1849276"/>
    <lineage>
        <taxon>Bacteria</taxon>
        <taxon>Bacillati</taxon>
        <taxon>Actinomycetota</taxon>
        <taxon>Actinomycetes</taxon>
        <taxon>Streptosporangiales</taxon>
        <taxon>Streptosporangiaceae</taxon>
        <taxon>Nonomuraea</taxon>
    </lineage>
</organism>
<dbReference type="EMBL" id="JBHSBI010000009">
    <property type="protein sequence ID" value="MFC4009312.1"/>
    <property type="molecule type" value="Genomic_DNA"/>
</dbReference>
<name>A0ABV8GAG7_9ACTN</name>
<reference evidence="2" key="1">
    <citation type="journal article" date="2019" name="Int. J. Syst. Evol. Microbiol.">
        <title>The Global Catalogue of Microorganisms (GCM) 10K type strain sequencing project: providing services to taxonomists for standard genome sequencing and annotation.</title>
        <authorList>
            <consortium name="The Broad Institute Genomics Platform"/>
            <consortium name="The Broad Institute Genome Sequencing Center for Infectious Disease"/>
            <person name="Wu L."/>
            <person name="Ma J."/>
        </authorList>
    </citation>
    <scope>NUCLEOTIDE SEQUENCE [LARGE SCALE GENOMIC DNA]</scope>
    <source>
        <strain evidence="2">TBRC 1276</strain>
    </source>
</reference>
<dbReference type="SUPFAM" id="SSF54637">
    <property type="entry name" value="Thioesterase/thiol ester dehydrase-isomerase"/>
    <property type="match status" value="2"/>
</dbReference>
<comment type="caution">
    <text evidence="1">The sequence shown here is derived from an EMBL/GenBank/DDBJ whole genome shotgun (WGS) entry which is preliminary data.</text>
</comment>
<gene>
    <name evidence="1" type="ORF">ACFOY2_18920</name>
</gene>
<sequence length="323" mass="35052">MTITSPALPGAGKKEARYELVEIPEPLGPVRVVLDEAKIRSYAFSQDDYGSWYFGPSPFGGPVAHPLALANDLLFLFYDKYDGNTAQGLHTHERLDFHNPAFAGEQVTVTGAYVEKYERRGNGYVVLEAEARGEDGRLLVSHRGVEIMRVVAGNVVGRGSATPGGRRVGGQARADLPVAARAAHGLERLAPLPPLAKRFTQDQMNVFSWAGQHYSNVHTSIRRAADSGLDRTIIQAQQQTGLITRAMTEFFGASWFTTGRLDLRFVAPAYCGDTLTVRGAVLEESDGRLELEVWVDKDGGGRTALGWASAAIDGGAERPEQVL</sequence>
<proteinExistence type="predicted"/>